<dbReference type="EMBL" id="JAMKPW020000015">
    <property type="protein sequence ID" value="KAK8210314.1"/>
    <property type="molecule type" value="Genomic_DNA"/>
</dbReference>
<gene>
    <name evidence="1" type="ORF">M8818_003482</name>
</gene>
<keyword evidence="2" id="KW-1185">Reference proteome</keyword>
<evidence type="ECO:0000313" key="1">
    <source>
        <dbReference type="EMBL" id="KAK8210314.1"/>
    </source>
</evidence>
<sequence length="90" mass="9955">MVSPWLRDIPMGMIVHLKGLLDDPPHAFPSSESGAFADCVISRQTAERVKDPQAENRETSGRTGGARIPCITRPWPEHLKQIAEHHDSCA</sequence>
<comment type="caution">
    <text evidence="1">The sequence shown here is derived from an EMBL/GenBank/DDBJ whole genome shotgun (WGS) entry which is preliminary data.</text>
</comment>
<protein>
    <submittedName>
        <fullName evidence="1">Uncharacterized protein</fullName>
    </submittedName>
</protein>
<proteinExistence type="predicted"/>
<evidence type="ECO:0000313" key="2">
    <source>
        <dbReference type="Proteomes" id="UP001320706"/>
    </source>
</evidence>
<dbReference type="Proteomes" id="UP001320706">
    <property type="component" value="Unassembled WGS sequence"/>
</dbReference>
<reference evidence="1" key="1">
    <citation type="submission" date="2024-02" db="EMBL/GenBank/DDBJ databases">
        <title>Metagenome Assembled Genome of Zalaria obscura JY119.</title>
        <authorList>
            <person name="Vighnesh L."/>
            <person name="Jagadeeshwari U."/>
            <person name="Venkata Ramana C."/>
            <person name="Sasikala C."/>
        </authorList>
    </citation>
    <scope>NUCLEOTIDE SEQUENCE</scope>
    <source>
        <strain evidence="1">JY119</strain>
    </source>
</reference>
<accession>A0ACC3SGB3</accession>
<name>A0ACC3SGB3_9PEZI</name>
<organism evidence="1 2">
    <name type="scientific">Zalaria obscura</name>
    <dbReference type="NCBI Taxonomy" id="2024903"/>
    <lineage>
        <taxon>Eukaryota</taxon>
        <taxon>Fungi</taxon>
        <taxon>Dikarya</taxon>
        <taxon>Ascomycota</taxon>
        <taxon>Pezizomycotina</taxon>
        <taxon>Dothideomycetes</taxon>
        <taxon>Dothideomycetidae</taxon>
        <taxon>Dothideales</taxon>
        <taxon>Zalariaceae</taxon>
        <taxon>Zalaria</taxon>
    </lineage>
</organism>